<dbReference type="EMBL" id="OD564759">
    <property type="protein sequence ID" value="CAD7439703.1"/>
    <property type="molecule type" value="Genomic_DNA"/>
</dbReference>
<dbReference type="InterPro" id="IPR055471">
    <property type="entry name" value="DUF7043"/>
</dbReference>
<accession>A0A7R9ET28</accession>
<keyword evidence="1" id="KW-0472">Membrane</keyword>
<feature type="domain" description="DUF7043" evidence="3">
    <location>
        <begin position="294"/>
        <end position="432"/>
    </location>
</feature>
<dbReference type="PANTHER" id="PTHR22255">
    <property type="entry name" value="LP06548P"/>
    <property type="match status" value="1"/>
</dbReference>
<dbReference type="Pfam" id="PF23070">
    <property type="entry name" value="DUF7043"/>
    <property type="match status" value="1"/>
</dbReference>
<keyword evidence="1" id="KW-0812">Transmembrane</keyword>
<gene>
    <name evidence="6" type="ORF">TBIB3V08_LOCUS2251</name>
</gene>
<name>A0A7R9ET28_9NEOP</name>
<keyword evidence="1" id="KW-1133">Transmembrane helix</keyword>
<evidence type="ECO:0000259" key="4">
    <source>
        <dbReference type="Pfam" id="PF23071"/>
    </source>
</evidence>
<evidence type="ECO:0000259" key="2">
    <source>
        <dbReference type="Pfam" id="PF23069"/>
    </source>
</evidence>
<evidence type="ECO:0000259" key="3">
    <source>
        <dbReference type="Pfam" id="PF23070"/>
    </source>
</evidence>
<feature type="domain" description="DUF7042" evidence="2">
    <location>
        <begin position="148"/>
        <end position="289"/>
    </location>
</feature>
<evidence type="ECO:0000313" key="6">
    <source>
        <dbReference type="EMBL" id="CAD7439703.1"/>
    </source>
</evidence>
<dbReference type="GO" id="GO:0061909">
    <property type="term" value="P:autophagosome-lysosome fusion"/>
    <property type="evidence" value="ECO:0007669"/>
    <property type="project" value="TreeGrafter"/>
</dbReference>
<dbReference type="Pfam" id="PF23069">
    <property type="entry name" value="DUF7042"/>
    <property type="match status" value="1"/>
</dbReference>
<feature type="domain" description="DUF7045" evidence="5">
    <location>
        <begin position="495"/>
        <end position="581"/>
    </location>
</feature>
<dbReference type="InterPro" id="IPR055470">
    <property type="entry name" value="DUF7042"/>
</dbReference>
<feature type="domain" description="DUF7044" evidence="4">
    <location>
        <begin position="49"/>
        <end position="129"/>
    </location>
</feature>
<proteinExistence type="predicted"/>
<reference evidence="6" key="1">
    <citation type="submission" date="2020-11" db="EMBL/GenBank/DDBJ databases">
        <authorList>
            <person name="Tran Van P."/>
        </authorList>
    </citation>
    <scope>NUCLEOTIDE SEQUENCE</scope>
</reference>
<sequence>MKMRPSSMGTPEEGVMSRLTPYVVVQLLATIFVMAPLYLVDTARLDELCYFPSKWEGTWFQSGVRWPITIDQNRLSTKGRCLESEGDKFVVVDDKGTCYRCVVIHEKHANVLQYKESYCRPRESLSNLCTLITGDALLYSMFRIDATPVACPFKGPFTFTYNRGHGDCKFPVSSIDSCTEDSRLLLMYQACPDVHGTESTVEELQCLATWKEGSSRYLVGKVHHNHATSNEDRYRCFVYEKSALPVGYATSEHVSNGEGVDYQVAQSGDATCNGLSSAMEGSRTMTLKKASSPSKCRFPSWLTSSLHWHTLDYTRSYTFHHRNTTLRISNSTSNSAMGYSPTLRNGNENGIAVSMGLTSELNNQEMRVVCTEVKQQTVEKALIVAHFTMGCQSGFLCLAFYRRDGHVIEVQTGTYTRRPEDACQAIHFNKSSLPFVTLVTSSPEPRQCPYLGKFSVTGLSRGERLARSLRVALHEARHRAPRDMTSLSADLCTQDNEDFTTLVVGCNTVDTMEFRSECTSADVVSAYSCHGRWEDNGIHYLITTPLSRSSHGARRYCFMYREQEGVVHFSSSSDSCQRNISPGIGGALAFNVTSSGQCVEMNAAAPLSFLVKVHWMVTLLLSVQYCLRR</sequence>
<dbReference type="InterPro" id="IPR055473">
    <property type="entry name" value="DUF7045"/>
</dbReference>
<feature type="transmembrane region" description="Helical" evidence="1">
    <location>
        <begin position="21"/>
        <end position="40"/>
    </location>
</feature>
<dbReference type="PANTHER" id="PTHR22255:SF9">
    <property type="entry name" value="LP06548P"/>
    <property type="match status" value="1"/>
</dbReference>
<dbReference type="AlphaFoldDB" id="A0A7R9ET28"/>
<dbReference type="Pfam" id="PF23071">
    <property type="entry name" value="DUF7044"/>
    <property type="match status" value="1"/>
</dbReference>
<organism evidence="6">
    <name type="scientific">Timema bartmani</name>
    <dbReference type="NCBI Taxonomy" id="61472"/>
    <lineage>
        <taxon>Eukaryota</taxon>
        <taxon>Metazoa</taxon>
        <taxon>Ecdysozoa</taxon>
        <taxon>Arthropoda</taxon>
        <taxon>Hexapoda</taxon>
        <taxon>Insecta</taxon>
        <taxon>Pterygota</taxon>
        <taxon>Neoptera</taxon>
        <taxon>Polyneoptera</taxon>
        <taxon>Phasmatodea</taxon>
        <taxon>Timematodea</taxon>
        <taxon>Timematoidea</taxon>
        <taxon>Timematidae</taxon>
        <taxon>Timema</taxon>
    </lineage>
</organism>
<dbReference type="Pfam" id="PF23073">
    <property type="entry name" value="DUF7045"/>
    <property type="match status" value="1"/>
</dbReference>
<protein>
    <submittedName>
        <fullName evidence="6">Uncharacterized protein</fullName>
    </submittedName>
</protein>
<evidence type="ECO:0000259" key="5">
    <source>
        <dbReference type="Pfam" id="PF23073"/>
    </source>
</evidence>
<dbReference type="InterPro" id="IPR055472">
    <property type="entry name" value="DUF7044"/>
</dbReference>
<evidence type="ECO:0000256" key="1">
    <source>
        <dbReference type="SAM" id="Phobius"/>
    </source>
</evidence>